<feature type="transmembrane region" description="Helical" evidence="17">
    <location>
        <begin position="208"/>
        <end position="227"/>
    </location>
</feature>
<evidence type="ECO:0000256" key="8">
    <source>
        <dbReference type="ARBA" id="ARBA00022692"/>
    </source>
</evidence>
<feature type="transmembrane region" description="Helical" evidence="17">
    <location>
        <begin position="165"/>
        <end position="188"/>
    </location>
</feature>
<evidence type="ECO:0000259" key="18">
    <source>
        <dbReference type="Pfam" id="PF00361"/>
    </source>
</evidence>
<evidence type="ECO:0000256" key="17">
    <source>
        <dbReference type="RuleBase" id="RU003297"/>
    </source>
</evidence>
<feature type="transmembrane region" description="Helical" evidence="17">
    <location>
        <begin position="329"/>
        <end position="352"/>
    </location>
</feature>
<accession>A0A2P1CMC6</accession>
<dbReference type="Pfam" id="PF00361">
    <property type="entry name" value="Proton_antipo_M"/>
    <property type="match status" value="1"/>
</dbReference>
<comment type="function">
    <text evidence="17">Core subunit of the mitochondrial membrane respiratory chain NADH dehydrogenase (Complex I) which catalyzes electron transfer from NADH through the respiratory chain, using ubiquinone as an electron acceptor. Essential for the catalytic activity and assembly of complex I.</text>
</comment>
<evidence type="ECO:0000313" key="20">
    <source>
        <dbReference type="EMBL" id="AVJ52484.1"/>
    </source>
</evidence>
<feature type="transmembrane region" description="Helical" evidence="17">
    <location>
        <begin position="239"/>
        <end position="261"/>
    </location>
</feature>
<evidence type="ECO:0000256" key="15">
    <source>
        <dbReference type="ARBA" id="ARBA00023136"/>
    </source>
</evidence>
<feature type="domain" description="NADH:quinone oxidoreductase/Mrp antiporter transmembrane" evidence="18">
    <location>
        <begin position="103"/>
        <end position="385"/>
    </location>
</feature>
<feature type="transmembrane region" description="Helical" evidence="17">
    <location>
        <begin position="268"/>
        <end position="290"/>
    </location>
</feature>
<evidence type="ECO:0000256" key="2">
    <source>
        <dbReference type="ARBA" id="ARBA00004225"/>
    </source>
</evidence>
<comment type="subcellular location">
    <subcellularLocation>
        <location evidence="2 17">Mitochondrion membrane</location>
        <topology evidence="2 17">Multi-pass membrane protein</topology>
    </subcellularLocation>
</comment>
<evidence type="ECO:0000256" key="6">
    <source>
        <dbReference type="ARBA" id="ARBA00022448"/>
    </source>
</evidence>
<keyword evidence="6 17" id="KW-0813">Transport</keyword>
<dbReference type="InterPro" id="IPR000260">
    <property type="entry name" value="NADH4_N"/>
</dbReference>
<keyword evidence="13 17" id="KW-0830">Ubiquinone</keyword>
<evidence type="ECO:0000256" key="4">
    <source>
        <dbReference type="ARBA" id="ARBA00012944"/>
    </source>
</evidence>
<proteinExistence type="inferred from homology"/>
<evidence type="ECO:0000256" key="12">
    <source>
        <dbReference type="ARBA" id="ARBA00023027"/>
    </source>
</evidence>
<reference evidence="20" key="1">
    <citation type="journal article" date="2018" name="Cladistics">
        <title>Phylogeny and the colourful history of jewel bugs (Insecta: Hemiptera: Scutelleridae).</title>
        <authorList>
            <person name="Wu Y."/>
            <person name="Redei D."/>
            <person name="Eger J."/>
            <person name="Wang Y."/>
            <person name="Wu H."/>
            <person name="Carapezza A."/>
            <person name="Kment P."/>
            <person name="Cai B."/>
            <person name="Sun X."/>
            <person name="Guo P."/>
            <person name="Luo J."/>
            <person name="Xie Q."/>
        </authorList>
    </citation>
    <scope>NUCLEOTIDE SEQUENCE</scope>
</reference>
<keyword evidence="7 17" id="KW-0679">Respiratory chain</keyword>
<protein>
    <recommendedName>
        <fullName evidence="5 17">NADH-ubiquinone oxidoreductase chain 4</fullName>
        <ecNumber evidence="4 17">7.1.1.2</ecNumber>
    </recommendedName>
</protein>
<dbReference type="PANTHER" id="PTHR43507">
    <property type="entry name" value="NADH-UBIQUINONE OXIDOREDUCTASE CHAIN 4"/>
    <property type="match status" value="1"/>
</dbReference>
<evidence type="ECO:0000256" key="16">
    <source>
        <dbReference type="ARBA" id="ARBA00049551"/>
    </source>
</evidence>
<feature type="transmembrane region" description="Helical" evidence="17">
    <location>
        <begin position="7"/>
        <end position="33"/>
    </location>
</feature>
<dbReference type="InterPro" id="IPR001750">
    <property type="entry name" value="ND/Mrp_TM"/>
</dbReference>
<evidence type="ECO:0000259" key="19">
    <source>
        <dbReference type="Pfam" id="PF01059"/>
    </source>
</evidence>
<comment type="function">
    <text evidence="1">Core subunit of the mitochondrial membrane respiratory chain NADH dehydrogenase (Complex I) that is believed to belong to the minimal assembly required for catalysis. Complex I functions in the transfer of electrons from NADH to the respiratory chain. The immediate electron acceptor for the enzyme is believed to be ubiquinone.</text>
</comment>
<dbReference type="GO" id="GO:0031966">
    <property type="term" value="C:mitochondrial membrane"/>
    <property type="evidence" value="ECO:0007669"/>
    <property type="project" value="UniProtKB-SubCell"/>
</dbReference>
<feature type="transmembrane region" description="Helical" evidence="17">
    <location>
        <begin position="136"/>
        <end position="159"/>
    </location>
</feature>
<evidence type="ECO:0000256" key="3">
    <source>
        <dbReference type="ARBA" id="ARBA00009025"/>
    </source>
</evidence>
<name>A0A2P1CMC6_9HEMI</name>
<evidence type="ECO:0000256" key="5">
    <source>
        <dbReference type="ARBA" id="ARBA00021006"/>
    </source>
</evidence>
<dbReference type="GO" id="GO:0015990">
    <property type="term" value="P:electron transport coupled proton transport"/>
    <property type="evidence" value="ECO:0007669"/>
    <property type="project" value="TreeGrafter"/>
</dbReference>
<evidence type="ECO:0000256" key="9">
    <source>
        <dbReference type="ARBA" id="ARBA00022967"/>
    </source>
</evidence>
<dbReference type="PRINTS" id="PR01437">
    <property type="entry name" value="NUOXDRDTASE4"/>
</dbReference>
<feature type="transmembrane region" description="Helical" evidence="17">
    <location>
        <begin position="406"/>
        <end position="425"/>
    </location>
</feature>
<dbReference type="AlphaFoldDB" id="A0A2P1CMC6"/>
<keyword evidence="9" id="KW-1278">Translocase</keyword>
<feature type="transmembrane region" description="Helical" evidence="17">
    <location>
        <begin position="53"/>
        <end position="72"/>
    </location>
</feature>
<keyword evidence="15 17" id="KW-0472">Membrane</keyword>
<dbReference type="InterPro" id="IPR003918">
    <property type="entry name" value="NADH_UbQ_OxRdtase"/>
</dbReference>
<feature type="transmembrane region" description="Helical" evidence="17">
    <location>
        <begin position="84"/>
        <end position="101"/>
    </location>
</feature>
<dbReference type="GO" id="GO:0048039">
    <property type="term" value="F:ubiquinone binding"/>
    <property type="evidence" value="ECO:0007669"/>
    <property type="project" value="TreeGrafter"/>
</dbReference>
<evidence type="ECO:0000256" key="13">
    <source>
        <dbReference type="ARBA" id="ARBA00023075"/>
    </source>
</evidence>
<feature type="transmembrane region" description="Helical" evidence="17">
    <location>
        <begin position="296"/>
        <end position="317"/>
    </location>
</feature>
<keyword evidence="12 17" id="KW-0520">NAD</keyword>
<keyword evidence="14 17" id="KW-0496">Mitochondrion</keyword>
<organism evidence="20">
    <name type="scientific">Dalcantha cf. alata YW-2018</name>
    <dbReference type="NCBI Taxonomy" id="2080380"/>
    <lineage>
        <taxon>Eukaryota</taxon>
        <taxon>Metazoa</taxon>
        <taxon>Ecdysozoa</taxon>
        <taxon>Arthropoda</taxon>
        <taxon>Hexapoda</taxon>
        <taxon>Insecta</taxon>
        <taxon>Pterygota</taxon>
        <taxon>Neoptera</taxon>
        <taxon>Paraneoptera</taxon>
        <taxon>Hemiptera</taxon>
        <taxon>Heteroptera</taxon>
        <taxon>Panheteroptera</taxon>
        <taxon>Pentatomomorpha</taxon>
        <taxon>Pentatomoidea</taxon>
        <taxon>Tessaratomidae</taxon>
        <taxon>Dalcantha</taxon>
    </lineage>
</organism>
<keyword evidence="8 17" id="KW-0812">Transmembrane</keyword>
<dbReference type="EMBL" id="MF173842">
    <property type="protein sequence ID" value="AVJ52484.1"/>
    <property type="molecule type" value="Genomic_DNA"/>
</dbReference>
<dbReference type="EC" id="7.1.1.2" evidence="4 17"/>
<evidence type="ECO:0000256" key="14">
    <source>
        <dbReference type="ARBA" id="ARBA00023128"/>
    </source>
</evidence>
<feature type="transmembrane region" description="Helical" evidence="17">
    <location>
        <begin position="372"/>
        <end position="394"/>
    </location>
</feature>
<gene>
    <name evidence="20" type="primary">ND4</name>
</gene>
<evidence type="ECO:0000256" key="11">
    <source>
        <dbReference type="ARBA" id="ARBA00022989"/>
    </source>
</evidence>
<comment type="similarity">
    <text evidence="3 17">Belongs to the complex I subunit 4 family.</text>
</comment>
<keyword evidence="10 17" id="KW-0249">Electron transport</keyword>
<feature type="domain" description="NADH:ubiquinone oxidoreductase chain 4 N-terminal" evidence="19">
    <location>
        <begin position="1"/>
        <end position="100"/>
    </location>
</feature>
<evidence type="ECO:0000256" key="1">
    <source>
        <dbReference type="ARBA" id="ARBA00003257"/>
    </source>
</evidence>
<feature type="transmembrane region" description="Helical" evidence="17">
    <location>
        <begin position="107"/>
        <end position="129"/>
    </location>
</feature>
<sequence length="441" mass="50890">MMKYIVIILFLIPLINHWWLMLLCFMIISFCFINLNIPFNFIGKVSGLFSFDVISYSMMSLSYLILFLMIMASTNIYKKNNNSLEFLFIMLMMMLLLMLAFSSDNLLLFFIFFEASILPTLFLIFGWGYQPDRLLAGYYLLFYTLFFSFPMLLGIFYIYNNVSTLYFWLIMSDMNIYLYLSMVLAFLVKMPMTFIHFWLPKAHVEAPISGSMILAGVLLKLGGYGLFRVGLFISSYSLNFSYIWISISLYGAFLVSILCLCQVDIKSMIAYSSVAHMSLVICGIMIFNIYSFLGALVLMIGHGFCSSGLFCLANIIYERTHSRSFIINKGLITVMPSISMLWFLLCSCNMAAPPSLNLLGEILIINSLISWNIYTFIFLMMISFFSCCYSIYLFSYTQHGFMNSGFYALSSGSLCEYMLVLLHWLPLNLLILNFNSFMIYF</sequence>
<dbReference type="GO" id="GO:0003954">
    <property type="term" value="F:NADH dehydrogenase activity"/>
    <property type="evidence" value="ECO:0007669"/>
    <property type="project" value="TreeGrafter"/>
</dbReference>
<evidence type="ECO:0000256" key="7">
    <source>
        <dbReference type="ARBA" id="ARBA00022660"/>
    </source>
</evidence>
<geneLocation type="mitochondrion" evidence="20"/>
<dbReference type="GO" id="GO:0008137">
    <property type="term" value="F:NADH dehydrogenase (ubiquinone) activity"/>
    <property type="evidence" value="ECO:0007669"/>
    <property type="project" value="UniProtKB-UniRule"/>
</dbReference>
<dbReference type="GO" id="GO:0042773">
    <property type="term" value="P:ATP synthesis coupled electron transport"/>
    <property type="evidence" value="ECO:0007669"/>
    <property type="project" value="InterPro"/>
</dbReference>
<dbReference type="PANTHER" id="PTHR43507:SF20">
    <property type="entry name" value="NADH-UBIQUINONE OXIDOREDUCTASE CHAIN 4"/>
    <property type="match status" value="1"/>
</dbReference>
<evidence type="ECO:0000256" key="10">
    <source>
        <dbReference type="ARBA" id="ARBA00022982"/>
    </source>
</evidence>
<keyword evidence="11 17" id="KW-1133">Transmembrane helix</keyword>
<dbReference type="Pfam" id="PF01059">
    <property type="entry name" value="Oxidored_q5_N"/>
    <property type="match status" value="1"/>
</dbReference>
<comment type="catalytic activity">
    <reaction evidence="16 17">
        <text>a ubiquinone + NADH + 5 H(+)(in) = a ubiquinol + NAD(+) + 4 H(+)(out)</text>
        <dbReference type="Rhea" id="RHEA:29091"/>
        <dbReference type="Rhea" id="RHEA-COMP:9565"/>
        <dbReference type="Rhea" id="RHEA-COMP:9566"/>
        <dbReference type="ChEBI" id="CHEBI:15378"/>
        <dbReference type="ChEBI" id="CHEBI:16389"/>
        <dbReference type="ChEBI" id="CHEBI:17976"/>
        <dbReference type="ChEBI" id="CHEBI:57540"/>
        <dbReference type="ChEBI" id="CHEBI:57945"/>
        <dbReference type="EC" id="7.1.1.2"/>
    </reaction>
</comment>